<name>A0A7C3IXS7_9CREN</name>
<proteinExistence type="inferred from homology"/>
<evidence type="ECO:0000313" key="3">
    <source>
        <dbReference type="EMBL" id="HFK20890.1"/>
    </source>
</evidence>
<dbReference type="InterPro" id="IPR036291">
    <property type="entry name" value="NAD(P)-bd_dom_sf"/>
</dbReference>
<dbReference type="InterPro" id="IPR001509">
    <property type="entry name" value="Epimerase_deHydtase"/>
</dbReference>
<accession>A0A7C3IXS7</accession>
<dbReference type="AlphaFoldDB" id="A0A7C3IXS7"/>
<dbReference type="Gene3D" id="3.40.50.720">
    <property type="entry name" value="NAD(P)-binding Rossmann-like Domain"/>
    <property type="match status" value="1"/>
</dbReference>
<dbReference type="SUPFAM" id="SSF51735">
    <property type="entry name" value="NAD(P)-binding Rossmann-fold domains"/>
    <property type="match status" value="1"/>
</dbReference>
<feature type="domain" description="NAD-dependent epimerase/dehydratase" evidence="2">
    <location>
        <begin position="3"/>
        <end position="236"/>
    </location>
</feature>
<comment type="similarity">
    <text evidence="1">Belongs to the NAD(P)-dependent epimerase/dehydratase family.</text>
</comment>
<comment type="caution">
    <text evidence="3">The sequence shown here is derived from an EMBL/GenBank/DDBJ whole genome shotgun (WGS) entry which is preliminary data.</text>
</comment>
<gene>
    <name evidence="3" type="ORF">ENS19_06355</name>
</gene>
<dbReference type="PANTHER" id="PTHR43000">
    <property type="entry name" value="DTDP-D-GLUCOSE 4,6-DEHYDRATASE-RELATED"/>
    <property type="match status" value="1"/>
</dbReference>
<dbReference type="Pfam" id="PF01370">
    <property type="entry name" value="Epimerase"/>
    <property type="match status" value="1"/>
</dbReference>
<sequence length="320" mass="35256">MKVLVTGAAGFIGPHIVRRILADGNLVRAYDDLSAGALHNLAPFIKTGAVEFIKGDIRDRDRLVEAAKNCEIIYHLAAQSSVPKSTEDPISDMEINIGGTLNVLEAAKQSESRVIFASSSVVYGKASRMPTPEEEKLEPWSFYGASKVAAEVYCRLYSELFGVPTAILRLFNIYGPGTNKGVMIDLYRKLLRDPKRLELLGSGMQKKDYLYIDDAVEAFVLAAERSPCKGDAYNIGLGKSYTVFEIARMMVEELGLGNIEIFARGGTSWAGDIEVNLPSVIKAELEIGWKAKIELREGLINTMKWFESQLGLIEGAKRLK</sequence>
<organism evidence="3">
    <name type="scientific">Candidatus Methanomethylicus mesodigestus</name>
    <dbReference type="NCBI Taxonomy" id="1867258"/>
    <lineage>
        <taxon>Archaea</taxon>
        <taxon>Thermoproteota</taxon>
        <taxon>Methanosuratincolia</taxon>
        <taxon>Candidatus Methanomethylicales</taxon>
        <taxon>Candidatus Methanomethylicaceae</taxon>
        <taxon>Candidatus Methanomethylicus</taxon>
    </lineage>
</organism>
<reference evidence="3" key="1">
    <citation type="journal article" date="2020" name="mSystems">
        <title>Genome- and Community-Level Interaction Insights into Carbon Utilization and Element Cycling Functions of Hydrothermarchaeota in Hydrothermal Sediment.</title>
        <authorList>
            <person name="Zhou Z."/>
            <person name="Liu Y."/>
            <person name="Xu W."/>
            <person name="Pan J."/>
            <person name="Luo Z.H."/>
            <person name="Li M."/>
        </authorList>
    </citation>
    <scope>NUCLEOTIDE SEQUENCE [LARGE SCALE GENOMIC DNA]</scope>
    <source>
        <strain evidence="3">SpSt-468</strain>
    </source>
</reference>
<evidence type="ECO:0000259" key="2">
    <source>
        <dbReference type="Pfam" id="PF01370"/>
    </source>
</evidence>
<protein>
    <submittedName>
        <fullName evidence="3">NAD-dependent epimerase/dehydratase family protein</fullName>
    </submittedName>
</protein>
<dbReference type="EMBL" id="DSTX01000011">
    <property type="protein sequence ID" value="HFK20890.1"/>
    <property type="molecule type" value="Genomic_DNA"/>
</dbReference>
<evidence type="ECO:0000256" key="1">
    <source>
        <dbReference type="ARBA" id="ARBA00007637"/>
    </source>
</evidence>